<dbReference type="Pfam" id="PF10442">
    <property type="entry name" value="FIST_C"/>
    <property type="match status" value="1"/>
</dbReference>
<accession>A0A5B9WAQ3</accession>
<dbReference type="InterPro" id="IPR016741">
    <property type="entry name" value="UCP018953"/>
</dbReference>
<evidence type="ECO:0000256" key="3">
    <source>
        <dbReference type="ARBA" id="ARBA00022692"/>
    </source>
</evidence>
<organism evidence="8 9">
    <name type="scientific">Aquisphaera giovannonii</name>
    <dbReference type="NCBI Taxonomy" id="406548"/>
    <lineage>
        <taxon>Bacteria</taxon>
        <taxon>Pseudomonadati</taxon>
        <taxon>Planctomycetota</taxon>
        <taxon>Planctomycetia</taxon>
        <taxon>Isosphaerales</taxon>
        <taxon>Isosphaeraceae</taxon>
        <taxon>Aquisphaera</taxon>
    </lineage>
</organism>
<dbReference type="GO" id="GO:0005886">
    <property type="term" value="C:plasma membrane"/>
    <property type="evidence" value="ECO:0007669"/>
    <property type="project" value="UniProtKB-SubCell"/>
</dbReference>
<dbReference type="InterPro" id="IPR013702">
    <property type="entry name" value="FIST_domain_N"/>
</dbReference>
<feature type="domain" description="FIST C-domain" evidence="7">
    <location>
        <begin position="223"/>
        <end position="368"/>
    </location>
</feature>
<dbReference type="SMART" id="SM00897">
    <property type="entry name" value="FIST"/>
    <property type="match status" value="1"/>
</dbReference>
<dbReference type="InterPro" id="IPR019494">
    <property type="entry name" value="FIST_C"/>
</dbReference>
<dbReference type="PIRSF" id="PIRSF018953">
    <property type="entry name" value="UCP018953"/>
    <property type="match status" value="1"/>
</dbReference>
<keyword evidence="2" id="KW-1003">Cell membrane</keyword>
<evidence type="ECO:0000313" key="9">
    <source>
        <dbReference type="Proteomes" id="UP000324233"/>
    </source>
</evidence>
<evidence type="ECO:0000256" key="5">
    <source>
        <dbReference type="ARBA" id="ARBA00023136"/>
    </source>
</evidence>
<dbReference type="SMART" id="SM01204">
    <property type="entry name" value="FIST_C"/>
    <property type="match status" value="1"/>
</dbReference>
<keyword evidence="9" id="KW-1185">Reference proteome</keyword>
<evidence type="ECO:0000256" key="4">
    <source>
        <dbReference type="ARBA" id="ARBA00022989"/>
    </source>
</evidence>
<feature type="domain" description="FIST" evidence="6">
    <location>
        <begin position="32"/>
        <end position="222"/>
    </location>
</feature>
<dbReference type="Pfam" id="PF08495">
    <property type="entry name" value="FIST"/>
    <property type="match status" value="1"/>
</dbReference>
<evidence type="ECO:0000256" key="2">
    <source>
        <dbReference type="ARBA" id="ARBA00022475"/>
    </source>
</evidence>
<proteinExistence type="predicted"/>
<evidence type="ECO:0000259" key="6">
    <source>
        <dbReference type="SMART" id="SM00897"/>
    </source>
</evidence>
<dbReference type="EMBL" id="CP042997">
    <property type="protein sequence ID" value="QEH37656.1"/>
    <property type="molecule type" value="Genomic_DNA"/>
</dbReference>
<dbReference type="AlphaFoldDB" id="A0A5B9WAQ3"/>
<evidence type="ECO:0000256" key="1">
    <source>
        <dbReference type="ARBA" id="ARBA00004651"/>
    </source>
</evidence>
<dbReference type="PANTHER" id="PTHR14939">
    <property type="entry name" value="F-BOX ONLY PROTEIN 22"/>
    <property type="match status" value="1"/>
</dbReference>
<protein>
    <submittedName>
        <fullName evidence="8">FIST N domain protein</fullName>
    </submittedName>
</protein>
<comment type="subcellular location">
    <subcellularLocation>
        <location evidence="1">Cell membrane</location>
        <topology evidence="1">Multi-pass membrane protein</topology>
    </subcellularLocation>
</comment>
<keyword evidence="3" id="KW-0812">Transmembrane</keyword>
<keyword evidence="5" id="KW-0472">Membrane</keyword>
<reference evidence="8 9" key="1">
    <citation type="submission" date="2019-08" db="EMBL/GenBank/DDBJ databases">
        <title>Deep-cultivation of Planctomycetes and their phenomic and genomic characterization uncovers novel biology.</title>
        <authorList>
            <person name="Wiegand S."/>
            <person name="Jogler M."/>
            <person name="Boedeker C."/>
            <person name="Pinto D."/>
            <person name="Vollmers J."/>
            <person name="Rivas-Marin E."/>
            <person name="Kohn T."/>
            <person name="Peeters S.H."/>
            <person name="Heuer A."/>
            <person name="Rast P."/>
            <person name="Oberbeckmann S."/>
            <person name="Bunk B."/>
            <person name="Jeske O."/>
            <person name="Meyerdierks A."/>
            <person name="Storesund J.E."/>
            <person name="Kallscheuer N."/>
            <person name="Luecker S."/>
            <person name="Lage O.M."/>
            <person name="Pohl T."/>
            <person name="Merkel B.J."/>
            <person name="Hornburger P."/>
            <person name="Mueller R.-W."/>
            <person name="Bruemmer F."/>
            <person name="Labrenz M."/>
            <person name="Spormann A.M."/>
            <person name="Op den Camp H."/>
            <person name="Overmann J."/>
            <person name="Amann R."/>
            <person name="Jetten M.S.M."/>
            <person name="Mascher T."/>
            <person name="Medema M.H."/>
            <person name="Devos D.P."/>
            <person name="Kaster A.-K."/>
            <person name="Ovreas L."/>
            <person name="Rohde M."/>
            <person name="Galperin M.Y."/>
            <person name="Jogler C."/>
        </authorList>
    </citation>
    <scope>NUCLEOTIDE SEQUENCE [LARGE SCALE GENOMIC DNA]</scope>
    <source>
        <strain evidence="8 9">OJF2</strain>
    </source>
</reference>
<keyword evidence="4" id="KW-1133">Transmembrane helix</keyword>
<evidence type="ECO:0000313" key="8">
    <source>
        <dbReference type="EMBL" id="QEH37656.1"/>
    </source>
</evidence>
<name>A0A5B9WAQ3_9BACT</name>
<gene>
    <name evidence="8" type="ORF">OJF2_62470</name>
</gene>
<dbReference type="Proteomes" id="UP000324233">
    <property type="component" value="Chromosome"/>
</dbReference>
<evidence type="ECO:0000259" key="7">
    <source>
        <dbReference type="SMART" id="SM01204"/>
    </source>
</evidence>
<dbReference type="PANTHER" id="PTHR14939:SF5">
    <property type="entry name" value="F-BOX ONLY PROTEIN 22"/>
    <property type="match status" value="1"/>
</dbReference>
<dbReference type="KEGG" id="agv:OJF2_62470"/>
<sequence>MRCISALSTARTMNAAFHQILEKLEGDRGDGPADLCVIFSSMHHADEVGRMAALLIEQGRALHVLGCTAESVAGESREVEGAPALAVLALDAPGISIEPIRLDGPDPSPTSFASLVGDDPSGRALILLADPFSFRTDEFLRAVNEELRGLRVVGGMASGSQVPRGNQLILDDQAYLDGAVAMLLGGPIGLRTLVSQGCRPVGHTMIVTGAENNVIRELGRRPALEALRAMFQELPPDDRRRIQDGLHIGRVINEFQGEFGRGDFLVRNVMGADDSGAIQINDVVRVGKTIQFHVRDAETADDDLRLALLRVRDDPSRTSRPAGALLFSCNGRGTRLFDGPDHDVRTIRDVFPDLPVAGFFAMGEIGPVGGQNFVHGYTASILLFECPA</sequence>
<dbReference type="RefSeq" id="WP_148597183.1">
    <property type="nucleotide sequence ID" value="NZ_CP042997.1"/>
</dbReference>
<dbReference type="OrthoDB" id="9770435at2"/>